<dbReference type="EMBL" id="GDHF01020301">
    <property type="protein sequence ID" value="JAI32013.1"/>
    <property type="molecule type" value="Transcribed_RNA"/>
</dbReference>
<evidence type="ECO:0000256" key="7">
    <source>
        <dbReference type="ARBA" id="ARBA00023040"/>
    </source>
</evidence>
<dbReference type="InterPro" id="IPR052808">
    <property type="entry name" value="GPCR_Mth-like"/>
</dbReference>
<evidence type="ECO:0000256" key="6">
    <source>
        <dbReference type="ARBA" id="ARBA00022989"/>
    </source>
</evidence>
<protein>
    <submittedName>
        <fullName evidence="14">Putative G-protein coupled receptor Mth-like 14</fullName>
    </submittedName>
</protein>
<dbReference type="GO" id="GO:0004930">
    <property type="term" value="F:G protein-coupled receptor activity"/>
    <property type="evidence" value="ECO:0007669"/>
    <property type="project" value="UniProtKB-KW"/>
</dbReference>
<dbReference type="GO" id="GO:0005886">
    <property type="term" value="C:plasma membrane"/>
    <property type="evidence" value="ECO:0007669"/>
    <property type="project" value="UniProtKB-SubCell"/>
</dbReference>
<keyword evidence="7" id="KW-0297">G-protein coupled receptor</keyword>
<gene>
    <name evidence="14" type="primary">mthl14_15</name>
    <name evidence="14" type="ORF">c1_g1_i7</name>
</gene>
<feature type="transmembrane region" description="Helical" evidence="13">
    <location>
        <begin position="379"/>
        <end position="402"/>
    </location>
</feature>
<feature type="transmembrane region" description="Helical" evidence="13">
    <location>
        <begin position="444"/>
        <end position="464"/>
    </location>
</feature>
<evidence type="ECO:0000256" key="3">
    <source>
        <dbReference type="ARBA" id="ARBA00022475"/>
    </source>
</evidence>
<evidence type="ECO:0000256" key="8">
    <source>
        <dbReference type="ARBA" id="ARBA00023136"/>
    </source>
</evidence>
<dbReference type="OrthoDB" id="5854379at2759"/>
<feature type="transmembrane region" description="Helical" evidence="13">
    <location>
        <begin position="16"/>
        <end position="33"/>
    </location>
</feature>
<keyword evidence="9" id="KW-1015">Disulfide bond</keyword>
<evidence type="ECO:0000313" key="14">
    <source>
        <dbReference type="EMBL" id="JAI32013.1"/>
    </source>
</evidence>
<evidence type="ECO:0000256" key="11">
    <source>
        <dbReference type="ARBA" id="ARBA00023180"/>
    </source>
</evidence>
<evidence type="ECO:0000256" key="12">
    <source>
        <dbReference type="ARBA" id="ARBA00023224"/>
    </source>
</evidence>
<evidence type="ECO:0000256" key="2">
    <source>
        <dbReference type="ARBA" id="ARBA00008979"/>
    </source>
</evidence>
<dbReference type="PANTHER" id="PTHR46953:SF3">
    <property type="entry name" value="G-PROTEIN COUPLED RECEPTOR MTH-LIKE 14-RELATED"/>
    <property type="match status" value="1"/>
</dbReference>
<comment type="subcellular location">
    <subcellularLocation>
        <location evidence="1">Cell membrane</location>
        <topology evidence="1">Multi-pass membrane protein</topology>
    </subcellularLocation>
</comment>
<keyword evidence="12" id="KW-0807">Transducer</keyword>
<accession>A0A0K8UZM9</accession>
<dbReference type="AlphaFoldDB" id="A0A0K8UZM9"/>
<evidence type="ECO:0000256" key="1">
    <source>
        <dbReference type="ARBA" id="ARBA00004651"/>
    </source>
</evidence>
<keyword evidence="10 14" id="KW-0675">Receptor</keyword>
<keyword evidence="6 13" id="KW-1133">Transmembrane helix</keyword>
<dbReference type="Gene3D" id="1.20.1070.10">
    <property type="entry name" value="Rhodopsin 7-helix transmembrane proteins"/>
    <property type="match status" value="1"/>
</dbReference>
<feature type="transmembrane region" description="Helical" evidence="13">
    <location>
        <begin position="470"/>
        <end position="493"/>
    </location>
</feature>
<feature type="transmembrane region" description="Helical" evidence="13">
    <location>
        <begin position="228"/>
        <end position="248"/>
    </location>
</feature>
<dbReference type="Gene3D" id="2.170.180.11">
    <property type="entry name" value="Methuselah ectodomain, domain 2"/>
    <property type="match status" value="1"/>
</dbReference>
<organism evidence="14">
    <name type="scientific">Bactrocera latifrons</name>
    <name type="common">Malaysian fruit fly</name>
    <name type="synonym">Chaetodacus latifrons</name>
    <dbReference type="NCBI Taxonomy" id="174628"/>
    <lineage>
        <taxon>Eukaryota</taxon>
        <taxon>Metazoa</taxon>
        <taxon>Ecdysozoa</taxon>
        <taxon>Arthropoda</taxon>
        <taxon>Hexapoda</taxon>
        <taxon>Insecta</taxon>
        <taxon>Pterygota</taxon>
        <taxon>Neoptera</taxon>
        <taxon>Endopterygota</taxon>
        <taxon>Diptera</taxon>
        <taxon>Brachycera</taxon>
        <taxon>Muscomorpha</taxon>
        <taxon>Tephritoidea</taxon>
        <taxon>Tephritidae</taxon>
        <taxon>Bactrocera</taxon>
        <taxon>Bactrocera</taxon>
    </lineage>
</organism>
<name>A0A0K8UZM9_BACLA</name>
<keyword evidence="8 13" id="KW-0472">Membrane</keyword>
<feature type="transmembrane region" description="Helical" evidence="13">
    <location>
        <begin position="329"/>
        <end position="354"/>
    </location>
</feature>
<keyword evidence="3" id="KW-1003">Cell membrane</keyword>
<dbReference type="InterPro" id="IPR036272">
    <property type="entry name" value="Methuselah_N_sf"/>
</dbReference>
<evidence type="ECO:0000256" key="10">
    <source>
        <dbReference type="ARBA" id="ARBA00023170"/>
    </source>
</evidence>
<evidence type="ECO:0000256" key="5">
    <source>
        <dbReference type="ARBA" id="ARBA00022729"/>
    </source>
</evidence>
<dbReference type="InterPro" id="IPR023311">
    <property type="entry name" value="Methusela_ecto_dom_2"/>
</dbReference>
<keyword evidence="5" id="KW-0732">Signal</keyword>
<evidence type="ECO:0000256" key="4">
    <source>
        <dbReference type="ARBA" id="ARBA00022692"/>
    </source>
</evidence>
<reference evidence="14" key="1">
    <citation type="submission" date="2015-06" db="EMBL/GenBank/DDBJ databases">
        <authorList>
            <person name="Hoefler B.C."/>
            <person name="Straight P.D."/>
        </authorList>
    </citation>
    <scope>NUCLEOTIDE SEQUENCE</scope>
</reference>
<feature type="transmembrane region" description="Helical" evidence="13">
    <location>
        <begin position="260"/>
        <end position="280"/>
    </location>
</feature>
<comment type="similarity">
    <text evidence="2">Belongs to the G-protein coupled receptor 2 family. Mth subfamily.</text>
</comment>
<proteinExistence type="inferred from homology"/>
<dbReference type="PANTHER" id="PTHR46953">
    <property type="entry name" value="G-PROTEIN COUPLED RECEPTOR MTH-LIKE 1-RELATED"/>
    <property type="match status" value="1"/>
</dbReference>
<keyword evidence="11" id="KW-0325">Glycoprotein</keyword>
<evidence type="ECO:0000256" key="13">
    <source>
        <dbReference type="SAM" id="Phobius"/>
    </source>
</evidence>
<keyword evidence="4 13" id="KW-0812">Transmembrane</keyword>
<dbReference type="SUPFAM" id="SSF63877">
    <property type="entry name" value="Methuselah ectodomain"/>
    <property type="match status" value="1"/>
</dbReference>
<sequence length="522" mass="59220">MHTYVHRYGNVIMHDLLIRILVIIACIVESWSFNGILSQTVINGTNDTLLKFINSIEFAAANEALNYSASTESVKNAALPDDCSQRNKKAAQPIYTKNSRLRKCCPHGEGLSVFRDNQTDEFCDSTNFKFEPITISVVLYDNCIEDEENAVDLQVEIGNPCNSSLIYNDEDDAFFVLQDGSLLIMDKYGNDSYTVEKYYCLDMDNVSGITYAITCITAIEEHLKRGQIIAIAALMLVSIPCLLIVSYIHIKLKELRSVHGLCLSSLSLCLALGYFLHSLVHIFKIDSMKIGYAIQFLMLSYFIWFFCLCWNVLVNIWFRIPSNKRASKLTVWCVFGGHSLVCYSVAGSLVAVTIHKGLPGMPSYFMQGLTASIRESQRYFIPPVSSFLFLSFIVMMISFFGFQKIKKQKVETAAKDSTNGTVHANIIVEIDEMKYEEVKKDAKCISFLGVILIVSWLLEIVTFYSPGPDAYLMVMEMINGLQGVFIMLIFVVVRRRRTVILRWWYDRGSHNVEDVELEAMNK</sequence>
<evidence type="ECO:0000256" key="9">
    <source>
        <dbReference type="ARBA" id="ARBA00023157"/>
    </source>
</evidence>
<feature type="transmembrane region" description="Helical" evidence="13">
    <location>
        <begin position="292"/>
        <end position="317"/>
    </location>
</feature>